<evidence type="ECO:0000313" key="2">
    <source>
        <dbReference type="EMBL" id="ODM98930.1"/>
    </source>
</evidence>
<keyword evidence="3" id="KW-1185">Reference proteome</keyword>
<name>A0A1D2N127_ORCCI</name>
<dbReference type="AlphaFoldDB" id="A0A1D2N127"/>
<feature type="region of interest" description="Disordered" evidence="1">
    <location>
        <begin position="112"/>
        <end position="199"/>
    </location>
</feature>
<gene>
    <name evidence="2" type="ORF">Ocin01_07760</name>
</gene>
<proteinExistence type="predicted"/>
<feature type="region of interest" description="Disordered" evidence="1">
    <location>
        <begin position="27"/>
        <end position="63"/>
    </location>
</feature>
<feature type="compositionally biased region" description="Polar residues" evidence="1">
    <location>
        <begin position="265"/>
        <end position="275"/>
    </location>
</feature>
<comment type="caution">
    <text evidence="2">The sequence shown here is derived from an EMBL/GenBank/DDBJ whole genome shotgun (WGS) entry which is preliminary data.</text>
</comment>
<feature type="compositionally biased region" description="Basic and acidic residues" evidence="1">
    <location>
        <begin position="156"/>
        <end position="165"/>
    </location>
</feature>
<feature type="compositionally biased region" description="Polar residues" evidence="1">
    <location>
        <begin position="112"/>
        <end position="155"/>
    </location>
</feature>
<protein>
    <submittedName>
        <fullName evidence="2">Uncharacterized protein</fullName>
    </submittedName>
</protein>
<feature type="compositionally biased region" description="Basic and acidic residues" evidence="1">
    <location>
        <begin position="250"/>
        <end position="264"/>
    </location>
</feature>
<evidence type="ECO:0000256" key="1">
    <source>
        <dbReference type="SAM" id="MobiDB-lite"/>
    </source>
</evidence>
<evidence type="ECO:0000313" key="3">
    <source>
        <dbReference type="Proteomes" id="UP000094527"/>
    </source>
</evidence>
<dbReference type="EMBL" id="LJIJ01000311">
    <property type="protein sequence ID" value="ODM98930.1"/>
    <property type="molecule type" value="Genomic_DNA"/>
</dbReference>
<sequence>MEVESLASFDSDIEVIEDGSLLVLSTISGPEPENKDSDADSIDGLFSMLKETSTDSDDEEANSRSIMELDELISMERENLELIKKANESIRDCVTASVAVVGKTLTSIPVTSETDISNETSSSVPISNGDSPTENETPSSTGEPTEIDNPTNNGSDIKEKDKTEIDTATIITPQKATQKPVSRSAHCSSSQTRSEDRHGCERVYKRLLPISGFREPVHHHRLHPQFHHGAFTLLYFTATKRISRTGAVSTEEKQTQGQLERYELTKTQSTTSGKP</sequence>
<accession>A0A1D2N127</accession>
<organism evidence="2 3">
    <name type="scientific">Orchesella cincta</name>
    <name type="common">Springtail</name>
    <name type="synonym">Podura cincta</name>
    <dbReference type="NCBI Taxonomy" id="48709"/>
    <lineage>
        <taxon>Eukaryota</taxon>
        <taxon>Metazoa</taxon>
        <taxon>Ecdysozoa</taxon>
        <taxon>Arthropoda</taxon>
        <taxon>Hexapoda</taxon>
        <taxon>Collembola</taxon>
        <taxon>Entomobryomorpha</taxon>
        <taxon>Entomobryoidea</taxon>
        <taxon>Orchesellidae</taxon>
        <taxon>Orchesellinae</taxon>
        <taxon>Orchesella</taxon>
    </lineage>
</organism>
<dbReference type="Proteomes" id="UP000094527">
    <property type="component" value="Unassembled WGS sequence"/>
</dbReference>
<reference evidence="2 3" key="1">
    <citation type="journal article" date="2016" name="Genome Biol. Evol.">
        <title>Gene Family Evolution Reflects Adaptation to Soil Environmental Stressors in the Genome of the Collembolan Orchesella cincta.</title>
        <authorList>
            <person name="Faddeeva-Vakhrusheva A."/>
            <person name="Derks M.F."/>
            <person name="Anvar S.Y."/>
            <person name="Agamennone V."/>
            <person name="Suring W."/>
            <person name="Smit S."/>
            <person name="van Straalen N.M."/>
            <person name="Roelofs D."/>
        </authorList>
    </citation>
    <scope>NUCLEOTIDE SEQUENCE [LARGE SCALE GENOMIC DNA]</scope>
    <source>
        <tissue evidence="2">Mixed pool</tissue>
    </source>
</reference>
<feature type="region of interest" description="Disordered" evidence="1">
    <location>
        <begin position="247"/>
        <end position="275"/>
    </location>
</feature>
<feature type="compositionally biased region" description="Polar residues" evidence="1">
    <location>
        <begin position="169"/>
        <end position="192"/>
    </location>
</feature>